<evidence type="ECO:0000259" key="1">
    <source>
        <dbReference type="Pfam" id="PF23727"/>
    </source>
</evidence>
<proteinExistence type="predicted"/>
<accession>A0A7L1ZSD2</accession>
<dbReference type="Pfam" id="PF23727">
    <property type="entry name" value="Beta-prop_FAM234A_B"/>
    <property type="match status" value="2"/>
</dbReference>
<gene>
    <name evidence="2" type="primary">Fam234a_1</name>
    <name evidence="2" type="ORF">LEILUT_R03315</name>
</gene>
<dbReference type="EMBL" id="VXBY01001703">
    <property type="protein sequence ID" value="NXP37863.1"/>
    <property type="molecule type" value="Genomic_DNA"/>
</dbReference>
<keyword evidence="3" id="KW-1185">Reference proteome</keyword>
<comment type="caution">
    <text evidence="2">The sequence shown here is derived from an EMBL/GenBank/DDBJ whole genome shotgun (WGS) entry which is preliminary data.</text>
</comment>
<dbReference type="AlphaFoldDB" id="A0A7L1ZSD2"/>
<evidence type="ECO:0000313" key="3">
    <source>
        <dbReference type="Proteomes" id="UP000524007"/>
    </source>
</evidence>
<feature type="non-terminal residue" evidence="2">
    <location>
        <position position="1"/>
    </location>
</feature>
<reference evidence="2 3" key="1">
    <citation type="submission" date="2019-09" db="EMBL/GenBank/DDBJ databases">
        <title>Bird 10,000 Genomes (B10K) Project - Family phase.</title>
        <authorList>
            <person name="Zhang G."/>
        </authorList>
    </citation>
    <scope>NUCLEOTIDE SEQUENCE [LARGE SCALE GENOMIC DNA]</scope>
    <source>
        <strain evidence="2">B10K-DU-002-43</strain>
        <tissue evidence="2">Muscle</tissue>
    </source>
</reference>
<protein>
    <submittedName>
        <fullName evidence="2">F234A protein</fullName>
    </submittedName>
</protein>
<evidence type="ECO:0000313" key="2">
    <source>
        <dbReference type="EMBL" id="NXP37863.1"/>
    </source>
</evidence>
<dbReference type="InterPro" id="IPR055409">
    <property type="entry name" value="Beta-prop_FAM234A_B"/>
</dbReference>
<feature type="domain" description="FAM234A/B beta-propeller" evidence="1">
    <location>
        <begin position="1"/>
        <end position="52"/>
    </location>
</feature>
<organism evidence="2 3">
    <name type="scientific">Leiothrix lutea</name>
    <name type="common">Red-billed leiothrix</name>
    <name type="synonym">Sylvia lutea</name>
    <dbReference type="NCBI Taxonomy" id="36275"/>
    <lineage>
        <taxon>Eukaryota</taxon>
        <taxon>Metazoa</taxon>
        <taxon>Chordata</taxon>
        <taxon>Craniata</taxon>
        <taxon>Vertebrata</taxon>
        <taxon>Euteleostomi</taxon>
        <taxon>Archelosauria</taxon>
        <taxon>Archosauria</taxon>
        <taxon>Dinosauria</taxon>
        <taxon>Saurischia</taxon>
        <taxon>Theropoda</taxon>
        <taxon>Coelurosauria</taxon>
        <taxon>Aves</taxon>
        <taxon>Neognathae</taxon>
        <taxon>Neoaves</taxon>
        <taxon>Telluraves</taxon>
        <taxon>Australaves</taxon>
        <taxon>Passeriformes</taxon>
        <taxon>Sylvioidea</taxon>
        <taxon>Leiothrichidae</taxon>
        <taxon>Leiothrix</taxon>
    </lineage>
</organism>
<sequence length="135" mass="15107">MIVESGSGAVQWELKLNSGAGSPAPATLPTADHRSAFLMWGDYQEPGNETCRHRRLSPGFPVPCAAAALFERSRHACYVLLRGPQAGQGPGPVSLMKRKLKEDVLLSRVIWLRSTADDDEQRVRDRLYRMRFQSR</sequence>
<name>A0A7L1ZSD2_LEILU</name>
<dbReference type="Proteomes" id="UP000524007">
    <property type="component" value="Unassembled WGS sequence"/>
</dbReference>
<feature type="non-terminal residue" evidence="2">
    <location>
        <position position="135"/>
    </location>
</feature>
<feature type="domain" description="FAM234A/B beta-propeller" evidence="1">
    <location>
        <begin position="66"/>
        <end position="133"/>
    </location>
</feature>